<dbReference type="AlphaFoldDB" id="A0A835CGQ1"/>
<reference evidence="1" key="1">
    <citation type="submission" date="2020-09" db="EMBL/GenBank/DDBJ databases">
        <title>Genome-Enabled Discovery of Anthraquinone Biosynthesis in Senna tora.</title>
        <authorList>
            <person name="Kang S.-H."/>
            <person name="Pandey R.P."/>
            <person name="Lee C.-M."/>
            <person name="Sim J.-S."/>
            <person name="Jeong J.-T."/>
            <person name="Choi B.-S."/>
            <person name="Jung M."/>
            <person name="Ginzburg D."/>
            <person name="Zhao K."/>
            <person name="Won S.Y."/>
            <person name="Oh T.-J."/>
            <person name="Yu Y."/>
            <person name="Kim N.-H."/>
            <person name="Lee O.R."/>
            <person name="Lee T.-H."/>
            <person name="Bashyal P."/>
            <person name="Kim T.-S."/>
            <person name="Lee W.-H."/>
            <person name="Kawkins C."/>
            <person name="Kim C.-K."/>
            <person name="Kim J.S."/>
            <person name="Ahn B.O."/>
            <person name="Rhee S.Y."/>
            <person name="Sohng J.K."/>
        </authorList>
    </citation>
    <scope>NUCLEOTIDE SEQUENCE</scope>
    <source>
        <tissue evidence="1">Leaf</tissue>
    </source>
</reference>
<protein>
    <submittedName>
        <fullName evidence="1">Uncharacterized protein</fullName>
    </submittedName>
</protein>
<dbReference type="Proteomes" id="UP000634136">
    <property type="component" value="Unassembled WGS sequence"/>
</dbReference>
<accession>A0A835CGQ1</accession>
<gene>
    <name evidence="1" type="ORF">G2W53_003184</name>
</gene>
<dbReference type="EMBL" id="JAAIUW010000002">
    <property type="protein sequence ID" value="KAF7840886.1"/>
    <property type="molecule type" value="Genomic_DNA"/>
</dbReference>
<organism evidence="1 2">
    <name type="scientific">Senna tora</name>
    <dbReference type="NCBI Taxonomy" id="362788"/>
    <lineage>
        <taxon>Eukaryota</taxon>
        <taxon>Viridiplantae</taxon>
        <taxon>Streptophyta</taxon>
        <taxon>Embryophyta</taxon>
        <taxon>Tracheophyta</taxon>
        <taxon>Spermatophyta</taxon>
        <taxon>Magnoliopsida</taxon>
        <taxon>eudicotyledons</taxon>
        <taxon>Gunneridae</taxon>
        <taxon>Pentapetalae</taxon>
        <taxon>rosids</taxon>
        <taxon>fabids</taxon>
        <taxon>Fabales</taxon>
        <taxon>Fabaceae</taxon>
        <taxon>Caesalpinioideae</taxon>
        <taxon>Cassia clade</taxon>
        <taxon>Senna</taxon>
    </lineage>
</organism>
<sequence>MAGHIDARFKIIPAKLDKLGQHVNSAKRHI</sequence>
<proteinExistence type="predicted"/>
<name>A0A835CGQ1_9FABA</name>
<keyword evidence="2" id="KW-1185">Reference proteome</keyword>
<evidence type="ECO:0000313" key="1">
    <source>
        <dbReference type="EMBL" id="KAF7840886.1"/>
    </source>
</evidence>
<evidence type="ECO:0000313" key="2">
    <source>
        <dbReference type="Proteomes" id="UP000634136"/>
    </source>
</evidence>
<comment type="caution">
    <text evidence="1">The sequence shown here is derived from an EMBL/GenBank/DDBJ whole genome shotgun (WGS) entry which is preliminary data.</text>
</comment>